<dbReference type="SUPFAM" id="SSF57850">
    <property type="entry name" value="RING/U-box"/>
    <property type="match status" value="1"/>
</dbReference>
<evidence type="ECO:0000256" key="4">
    <source>
        <dbReference type="PROSITE-ProRule" id="PRU00175"/>
    </source>
</evidence>
<keyword evidence="3" id="KW-0862">Zinc</keyword>
<dbReference type="Gene3D" id="3.30.40.10">
    <property type="entry name" value="Zinc/RING finger domain, C3HC4 (zinc finger)"/>
    <property type="match status" value="1"/>
</dbReference>
<dbReference type="GO" id="GO:0061630">
    <property type="term" value="F:ubiquitin protein ligase activity"/>
    <property type="evidence" value="ECO:0007669"/>
    <property type="project" value="TreeGrafter"/>
</dbReference>
<dbReference type="GO" id="GO:0005737">
    <property type="term" value="C:cytoplasm"/>
    <property type="evidence" value="ECO:0007669"/>
    <property type="project" value="TreeGrafter"/>
</dbReference>
<feature type="domain" description="RING-type" evidence="6">
    <location>
        <begin position="10"/>
        <end position="47"/>
    </location>
</feature>
<evidence type="ECO:0000256" key="2">
    <source>
        <dbReference type="ARBA" id="ARBA00022771"/>
    </source>
</evidence>
<sequence length="171" mass="18254">MALAADHLVCPACLDVCDGHIHQCPQGHLICSECDRSLASRTCPTCRGALPSAEAPERNRFAERMIAALPYAAWAGCGWTGLRAGQPEHEAACVYVSEVAPLKARLADLEPRAQHLQARGDAANEELQARVEALASIPGRKQPQPPRPLQSRPRDAATASAAGVEAGRRHI</sequence>
<dbReference type="InterPro" id="IPR001841">
    <property type="entry name" value="Znf_RING"/>
</dbReference>
<dbReference type="PANTHER" id="PTHR45877:SF2">
    <property type="entry name" value="E3 UBIQUITIN-PROTEIN LIGASE SINA-RELATED"/>
    <property type="match status" value="1"/>
</dbReference>
<feature type="region of interest" description="Disordered" evidence="5">
    <location>
        <begin position="135"/>
        <end position="171"/>
    </location>
</feature>
<dbReference type="AlphaFoldDB" id="A0A0D3J718"/>
<dbReference type="InterPro" id="IPR013083">
    <property type="entry name" value="Znf_RING/FYVE/PHD"/>
</dbReference>
<dbReference type="PaxDb" id="2903-EOD19303"/>
<reference evidence="7" key="2">
    <citation type="submission" date="2024-10" db="UniProtKB">
        <authorList>
            <consortium name="EnsemblProtists"/>
        </authorList>
    </citation>
    <scope>IDENTIFICATION</scope>
</reference>
<feature type="compositionally biased region" description="Low complexity" evidence="5">
    <location>
        <begin position="156"/>
        <end position="165"/>
    </location>
</feature>
<evidence type="ECO:0000259" key="6">
    <source>
        <dbReference type="PROSITE" id="PS50089"/>
    </source>
</evidence>
<dbReference type="Pfam" id="PF21362">
    <property type="entry name" value="Sina_RING"/>
    <property type="match status" value="1"/>
</dbReference>
<dbReference type="GeneID" id="17264850"/>
<dbReference type="GO" id="GO:0043161">
    <property type="term" value="P:proteasome-mediated ubiquitin-dependent protein catabolic process"/>
    <property type="evidence" value="ECO:0007669"/>
    <property type="project" value="TreeGrafter"/>
</dbReference>
<accession>A0A0D3J718</accession>
<evidence type="ECO:0000313" key="8">
    <source>
        <dbReference type="Proteomes" id="UP000013827"/>
    </source>
</evidence>
<evidence type="ECO:0000313" key="7">
    <source>
        <dbReference type="EnsemblProtists" id="EOD19303"/>
    </source>
</evidence>
<dbReference type="InterPro" id="IPR004162">
    <property type="entry name" value="SINA-like_animal"/>
</dbReference>
<organism evidence="7 8">
    <name type="scientific">Emiliania huxleyi (strain CCMP1516)</name>
    <dbReference type="NCBI Taxonomy" id="280463"/>
    <lineage>
        <taxon>Eukaryota</taxon>
        <taxon>Haptista</taxon>
        <taxon>Haptophyta</taxon>
        <taxon>Prymnesiophyceae</taxon>
        <taxon>Isochrysidales</taxon>
        <taxon>Noelaerhabdaceae</taxon>
        <taxon>Emiliania</taxon>
    </lineage>
</organism>
<reference evidence="8" key="1">
    <citation type="journal article" date="2013" name="Nature">
        <title>Pan genome of the phytoplankton Emiliania underpins its global distribution.</title>
        <authorList>
            <person name="Read B.A."/>
            <person name="Kegel J."/>
            <person name="Klute M.J."/>
            <person name="Kuo A."/>
            <person name="Lefebvre S.C."/>
            <person name="Maumus F."/>
            <person name="Mayer C."/>
            <person name="Miller J."/>
            <person name="Monier A."/>
            <person name="Salamov A."/>
            <person name="Young J."/>
            <person name="Aguilar M."/>
            <person name="Claverie J.M."/>
            <person name="Frickenhaus S."/>
            <person name="Gonzalez K."/>
            <person name="Herman E.K."/>
            <person name="Lin Y.C."/>
            <person name="Napier J."/>
            <person name="Ogata H."/>
            <person name="Sarno A.F."/>
            <person name="Shmutz J."/>
            <person name="Schroeder D."/>
            <person name="de Vargas C."/>
            <person name="Verret F."/>
            <person name="von Dassow P."/>
            <person name="Valentin K."/>
            <person name="Van de Peer Y."/>
            <person name="Wheeler G."/>
            <person name="Dacks J.B."/>
            <person name="Delwiche C.F."/>
            <person name="Dyhrman S.T."/>
            <person name="Glockner G."/>
            <person name="John U."/>
            <person name="Richards T."/>
            <person name="Worden A.Z."/>
            <person name="Zhang X."/>
            <person name="Grigoriev I.V."/>
            <person name="Allen A.E."/>
            <person name="Bidle K."/>
            <person name="Borodovsky M."/>
            <person name="Bowler C."/>
            <person name="Brownlee C."/>
            <person name="Cock J.M."/>
            <person name="Elias M."/>
            <person name="Gladyshev V.N."/>
            <person name="Groth M."/>
            <person name="Guda C."/>
            <person name="Hadaegh A."/>
            <person name="Iglesias-Rodriguez M.D."/>
            <person name="Jenkins J."/>
            <person name="Jones B.M."/>
            <person name="Lawson T."/>
            <person name="Leese F."/>
            <person name="Lindquist E."/>
            <person name="Lobanov A."/>
            <person name="Lomsadze A."/>
            <person name="Malik S.B."/>
            <person name="Marsh M.E."/>
            <person name="Mackinder L."/>
            <person name="Mock T."/>
            <person name="Mueller-Roeber B."/>
            <person name="Pagarete A."/>
            <person name="Parker M."/>
            <person name="Probert I."/>
            <person name="Quesneville H."/>
            <person name="Raines C."/>
            <person name="Rensing S.A."/>
            <person name="Riano-Pachon D.M."/>
            <person name="Richier S."/>
            <person name="Rokitta S."/>
            <person name="Shiraiwa Y."/>
            <person name="Soanes D.M."/>
            <person name="van der Giezen M."/>
            <person name="Wahlund T.M."/>
            <person name="Williams B."/>
            <person name="Wilson W."/>
            <person name="Wolfe G."/>
            <person name="Wurch L.L."/>
        </authorList>
    </citation>
    <scope>NUCLEOTIDE SEQUENCE</scope>
</reference>
<keyword evidence="2 4" id="KW-0863">Zinc-finger</keyword>
<dbReference type="KEGG" id="ehx:EMIHUDRAFT_255668"/>
<evidence type="ECO:0000256" key="5">
    <source>
        <dbReference type="SAM" id="MobiDB-lite"/>
    </source>
</evidence>
<keyword evidence="1" id="KW-0479">Metal-binding</keyword>
<keyword evidence="8" id="KW-1185">Reference proteome</keyword>
<dbReference type="HOGENOM" id="CLU_1565787_0_0_1"/>
<dbReference type="PANTHER" id="PTHR45877">
    <property type="entry name" value="E3 UBIQUITIN-PROTEIN LIGASE SIAH2"/>
    <property type="match status" value="1"/>
</dbReference>
<protein>
    <recommendedName>
        <fullName evidence="6">RING-type domain-containing protein</fullName>
    </recommendedName>
</protein>
<dbReference type="Proteomes" id="UP000013827">
    <property type="component" value="Unassembled WGS sequence"/>
</dbReference>
<dbReference type="GO" id="GO:0008270">
    <property type="term" value="F:zinc ion binding"/>
    <property type="evidence" value="ECO:0007669"/>
    <property type="project" value="UniProtKB-KW"/>
</dbReference>
<dbReference type="STRING" id="2903.R1C9F1"/>
<proteinExistence type="predicted"/>
<dbReference type="InterPro" id="IPR049548">
    <property type="entry name" value="Sina-like_RING"/>
</dbReference>
<dbReference type="GO" id="GO:0031624">
    <property type="term" value="F:ubiquitin conjugating enzyme binding"/>
    <property type="evidence" value="ECO:0007669"/>
    <property type="project" value="TreeGrafter"/>
</dbReference>
<name>A0A0D3J718_EMIH1</name>
<dbReference type="PROSITE" id="PS50089">
    <property type="entry name" value="ZF_RING_2"/>
    <property type="match status" value="1"/>
</dbReference>
<dbReference type="EnsemblProtists" id="EOD19303">
    <property type="protein sequence ID" value="EOD19303"/>
    <property type="gene ID" value="EMIHUDRAFT_255668"/>
</dbReference>
<evidence type="ECO:0000256" key="1">
    <source>
        <dbReference type="ARBA" id="ARBA00022723"/>
    </source>
</evidence>
<dbReference type="RefSeq" id="XP_005771732.1">
    <property type="nucleotide sequence ID" value="XM_005771675.1"/>
</dbReference>
<evidence type="ECO:0000256" key="3">
    <source>
        <dbReference type="ARBA" id="ARBA00022833"/>
    </source>
</evidence>